<dbReference type="PRINTS" id="PR01590">
    <property type="entry name" value="HTHFIS"/>
</dbReference>
<dbReference type="Gene3D" id="1.10.10.60">
    <property type="entry name" value="Homeodomain-like"/>
    <property type="match status" value="1"/>
</dbReference>
<feature type="domain" description="PAS" evidence="1">
    <location>
        <begin position="274"/>
        <end position="343"/>
    </location>
</feature>
<dbReference type="InterPro" id="IPR009057">
    <property type="entry name" value="Homeodomain-like_sf"/>
</dbReference>
<gene>
    <name evidence="2" type="ORF">GCM10007925_14720</name>
</gene>
<dbReference type="Proteomes" id="UP001156703">
    <property type="component" value="Unassembled WGS sequence"/>
</dbReference>
<keyword evidence="3" id="KW-1185">Reference proteome</keyword>
<protein>
    <submittedName>
        <fullName evidence="2">Transcriptional regulator PpsR</fullName>
    </submittedName>
</protein>
<name>A0ABQ5Z4N9_9SPHN</name>
<dbReference type="SUPFAM" id="SSF46689">
    <property type="entry name" value="Homeodomain-like"/>
    <property type="match status" value="1"/>
</dbReference>
<dbReference type="InterPro" id="IPR002197">
    <property type="entry name" value="HTH_Fis"/>
</dbReference>
<accession>A0ABQ5Z4N9</accession>
<evidence type="ECO:0000313" key="3">
    <source>
        <dbReference type="Proteomes" id="UP001156703"/>
    </source>
</evidence>
<dbReference type="Pfam" id="PF13426">
    <property type="entry name" value="PAS_9"/>
    <property type="match status" value="1"/>
</dbReference>
<comment type="caution">
    <text evidence="2">The sequence shown here is derived from an EMBL/GenBank/DDBJ whole genome shotgun (WGS) entry which is preliminary data.</text>
</comment>
<feature type="domain" description="PAS" evidence="1">
    <location>
        <begin position="158"/>
        <end position="224"/>
    </location>
</feature>
<dbReference type="Pfam" id="PF02954">
    <property type="entry name" value="HTH_8"/>
    <property type="match status" value="1"/>
</dbReference>
<organism evidence="2 3">
    <name type="scientific">Sphingomonas astaxanthinifaciens DSM 22298</name>
    <dbReference type="NCBI Taxonomy" id="1123267"/>
    <lineage>
        <taxon>Bacteria</taxon>
        <taxon>Pseudomonadati</taxon>
        <taxon>Pseudomonadota</taxon>
        <taxon>Alphaproteobacteria</taxon>
        <taxon>Sphingomonadales</taxon>
        <taxon>Sphingomonadaceae</taxon>
        <taxon>Sphingomonas</taxon>
    </lineage>
</organism>
<dbReference type="NCBIfam" id="TIGR02040">
    <property type="entry name" value="PpsR-CrtJ"/>
    <property type="match status" value="1"/>
</dbReference>
<dbReference type="Gene3D" id="3.30.450.20">
    <property type="entry name" value="PAS domain"/>
    <property type="match status" value="3"/>
</dbReference>
<dbReference type="RefSeq" id="WP_029941065.1">
    <property type="nucleotide sequence ID" value="NZ_BSOO01000013.1"/>
</dbReference>
<dbReference type="SMART" id="SM00091">
    <property type="entry name" value="PAS"/>
    <property type="match status" value="2"/>
</dbReference>
<dbReference type="Pfam" id="PF13188">
    <property type="entry name" value="PAS_8"/>
    <property type="match status" value="1"/>
</dbReference>
<reference evidence="3" key="1">
    <citation type="journal article" date="2019" name="Int. J. Syst. Evol. Microbiol.">
        <title>The Global Catalogue of Microorganisms (GCM) 10K type strain sequencing project: providing services to taxonomists for standard genome sequencing and annotation.</title>
        <authorList>
            <consortium name="The Broad Institute Genomics Platform"/>
            <consortium name="The Broad Institute Genome Sequencing Center for Infectious Disease"/>
            <person name="Wu L."/>
            <person name="Ma J."/>
        </authorList>
    </citation>
    <scope>NUCLEOTIDE SEQUENCE [LARGE SCALE GENOMIC DNA]</scope>
    <source>
        <strain evidence="3">NBRC 102146</strain>
    </source>
</reference>
<dbReference type="InterPro" id="IPR035965">
    <property type="entry name" value="PAS-like_dom_sf"/>
</dbReference>
<dbReference type="InterPro" id="IPR000014">
    <property type="entry name" value="PAS"/>
</dbReference>
<dbReference type="SUPFAM" id="SSF55785">
    <property type="entry name" value="PYP-like sensor domain (PAS domain)"/>
    <property type="match status" value="2"/>
</dbReference>
<dbReference type="EMBL" id="BSOO01000013">
    <property type="protein sequence ID" value="GLR47759.1"/>
    <property type="molecule type" value="Genomic_DNA"/>
</dbReference>
<dbReference type="InterPro" id="IPR011785">
    <property type="entry name" value="Tscrpt_reg_PpsR-CrtJ"/>
</dbReference>
<proteinExistence type="predicted"/>
<sequence>MKQATPSADDTRRFRQASQWLGQLDADVAAELAAAGGDLALLIDRDGVIRDVASGEEDELELRQWLGRQWADTVTDEGRVKVAEMLASPSGAAARWRQVTHPATGHDIPVRYRVVKLANGATLAIGRDERILARLQQRLLQVQQSLERDYLRLRQAESRYRLLFEMTAEPMLIVDAASLRIREINPAASRILTGSGNLPGQPLVAQVNAEHRDRLIAFLGAAGTGNSIAPVRIELARSGEEVALSARLFRQQGEGYFLVGLATDRDSALQPEERLTLDLVERLPDAFVLTDSALTVVSANSAFSELVHAATVEQLVGRPLGDFLGRPGIDLDLIRAQVGEHGVARNVATIARGIDGGQEEVEVSAVRTGDGHAHYAFTMRLVARRLRDLPPVTRDLPRSVEQLTDLVGRMPLKDIVRESTDLIERLCIEAALNYTSNNRASAAEILGLSRQSLYSKLHRHGMARMDDTDAAAE</sequence>
<evidence type="ECO:0000259" key="1">
    <source>
        <dbReference type="SMART" id="SM00091"/>
    </source>
</evidence>
<evidence type="ECO:0000313" key="2">
    <source>
        <dbReference type="EMBL" id="GLR47759.1"/>
    </source>
</evidence>